<dbReference type="Proteomes" id="UP000034228">
    <property type="component" value="Unassembled WGS sequence"/>
</dbReference>
<keyword evidence="3" id="KW-1185">Reference proteome</keyword>
<sequence length="117" mass="12812">MKMIKILLALLIVVSYNAKVALAAGDGEFMDLTTSARLDGDVILGINSAYEDFKKFGYEIANFTVIISASEILTVTFVPKFHPEEGHTLGGKTKYGRQVSYSIDRSTGSIITKNFAR</sequence>
<evidence type="ECO:0000313" key="3">
    <source>
        <dbReference type="Proteomes" id="UP000034228"/>
    </source>
</evidence>
<evidence type="ECO:0000256" key="1">
    <source>
        <dbReference type="SAM" id="SignalP"/>
    </source>
</evidence>
<proteinExistence type="predicted"/>
<name>A0A0M2V7U5_9GAMM</name>
<feature type="signal peptide" evidence="1">
    <location>
        <begin position="1"/>
        <end position="23"/>
    </location>
</feature>
<gene>
    <name evidence="2" type="ORF">WG68_05175</name>
</gene>
<organism evidence="2 3">
    <name type="scientific">Arsukibacterium ikkense</name>
    <dbReference type="NCBI Taxonomy" id="336831"/>
    <lineage>
        <taxon>Bacteria</taxon>
        <taxon>Pseudomonadati</taxon>
        <taxon>Pseudomonadota</taxon>
        <taxon>Gammaproteobacteria</taxon>
        <taxon>Chromatiales</taxon>
        <taxon>Chromatiaceae</taxon>
        <taxon>Arsukibacterium</taxon>
    </lineage>
</organism>
<reference evidence="2 3" key="1">
    <citation type="submission" date="2015-03" db="EMBL/GenBank/DDBJ databases">
        <title>Draft genome sequences of two protease-producing strains of Arsukibacterium isolated from two cold and alkaline environments.</title>
        <authorList>
            <person name="Lylloff J.E."/>
            <person name="Skov L.B."/>
            <person name="Jepsen M."/>
            <person name="Hallin P.F."/>
            <person name="Sorensen S.J."/>
            <person name="Stougaard P."/>
            <person name="Glaring M.A."/>
        </authorList>
    </citation>
    <scope>NUCLEOTIDE SEQUENCE [LARGE SCALE GENOMIC DNA]</scope>
    <source>
        <strain evidence="2 3">GCM72</strain>
    </source>
</reference>
<evidence type="ECO:0000313" key="2">
    <source>
        <dbReference type="EMBL" id="KKO46676.1"/>
    </source>
</evidence>
<protein>
    <recommendedName>
        <fullName evidence="4">DUF3316 domain-containing protein</fullName>
    </recommendedName>
</protein>
<dbReference type="AlphaFoldDB" id="A0A0M2V7U5"/>
<comment type="caution">
    <text evidence="2">The sequence shown here is derived from an EMBL/GenBank/DDBJ whole genome shotgun (WGS) entry which is preliminary data.</text>
</comment>
<feature type="chain" id="PRO_5005644426" description="DUF3316 domain-containing protein" evidence="1">
    <location>
        <begin position="24"/>
        <end position="117"/>
    </location>
</feature>
<dbReference type="EMBL" id="LAHO01000003">
    <property type="protein sequence ID" value="KKO46676.1"/>
    <property type="molecule type" value="Genomic_DNA"/>
</dbReference>
<accession>A0A0M2V7U5</accession>
<evidence type="ECO:0008006" key="4">
    <source>
        <dbReference type="Google" id="ProtNLM"/>
    </source>
</evidence>
<keyword evidence="1" id="KW-0732">Signal</keyword>